<comment type="caution">
    <text evidence="2">The sequence shown here is derived from an EMBL/GenBank/DDBJ whole genome shotgun (WGS) entry which is preliminary data.</text>
</comment>
<dbReference type="EMBL" id="JBBXMP010000091">
    <property type="protein sequence ID" value="KAL0062946.1"/>
    <property type="molecule type" value="Genomic_DNA"/>
</dbReference>
<dbReference type="Proteomes" id="UP001437256">
    <property type="component" value="Unassembled WGS sequence"/>
</dbReference>
<evidence type="ECO:0000256" key="1">
    <source>
        <dbReference type="SAM" id="MobiDB-lite"/>
    </source>
</evidence>
<feature type="compositionally biased region" description="Low complexity" evidence="1">
    <location>
        <begin position="27"/>
        <end position="41"/>
    </location>
</feature>
<gene>
    <name evidence="2" type="ORF">AAF712_010167</name>
</gene>
<reference evidence="2 3" key="1">
    <citation type="submission" date="2024-05" db="EMBL/GenBank/DDBJ databases">
        <title>A draft genome resource for the thread blight pathogen Marasmius tenuissimus strain MS-2.</title>
        <authorList>
            <person name="Yulfo-Soto G.E."/>
            <person name="Baruah I.K."/>
            <person name="Amoako-Attah I."/>
            <person name="Bukari Y."/>
            <person name="Meinhardt L.W."/>
            <person name="Bailey B.A."/>
            <person name="Cohen S.P."/>
        </authorList>
    </citation>
    <scope>NUCLEOTIDE SEQUENCE [LARGE SCALE GENOMIC DNA]</scope>
    <source>
        <strain evidence="2 3">MS-2</strain>
    </source>
</reference>
<evidence type="ECO:0000313" key="2">
    <source>
        <dbReference type="EMBL" id="KAL0062946.1"/>
    </source>
</evidence>
<feature type="compositionally biased region" description="Low complexity" evidence="1">
    <location>
        <begin position="169"/>
        <end position="182"/>
    </location>
</feature>
<protein>
    <submittedName>
        <fullName evidence="2">Uncharacterized protein</fullName>
    </submittedName>
</protein>
<sequence>MDIVSTVYFNPEVQAPAEAEGSGVATQLPDSLPQQPLSDLSLRAKGTSDKPASTSDGGGPKKAGLQVQATVGAKPQLMVDIPLSAMAVNPEPLTSLPNKGESSKQGGTEEIEAPTTKGKRARMEAQGGNVAKKQKVVVPPSDRATRSRTTGGSVTETNRMGVANGTELTTATSDGATTVTKTTKSKRGRRK</sequence>
<organism evidence="2 3">
    <name type="scientific">Marasmius tenuissimus</name>
    <dbReference type="NCBI Taxonomy" id="585030"/>
    <lineage>
        <taxon>Eukaryota</taxon>
        <taxon>Fungi</taxon>
        <taxon>Dikarya</taxon>
        <taxon>Basidiomycota</taxon>
        <taxon>Agaricomycotina</taxon>
        <taxon>Agaricomycetes</taxon>
        <taxon>Agaricomycetidae</taxon>
        <taxon>Agaricales</taxon>
        <taxon>Marasmiineae</taxon>
        <taxon>Marasmiaceae</taxon>
        <taxon>Marasmius</taxon>
    </lineage>
</organism>
<accession>A0ABR2ZMQ0</accession>
<feature type="compositionally biased region" description="Polar residues" evidence="1">
    <location>
        <begin position="147"/>
        <end position="158"/>
    </location>
</feature>
<evidence type="ECO:0000313" key="3">
    <source>
        <dbReference type="Proteomes" id="UP001437256"/>
    </source>
</evidence>
<feature type="region of interest" description="Disordered" evidence="1">
    <location>
        <begin position="89"/>
        <end position="191"/>
    </location>
</feature>
<feature type="region of interest" description="Disordered" evidence="1">
    <location>
        <begin position="17"/>
        <end position="64"/>
    </location>
</feature>
<proteinExistence type="predicted"/>
<name>A0ABR2ZMQ0_9AGAR</name>
<keyword evidence="3" id="KW-1185">Reference proteome</keyword>